<dbReference type="Pfam" id="PF00005">
    <property type="entry name" value="ABC_tran"/>
    <property type="match status" value="1"/>
</dbReference>
<sequence length="249" mass="26567">MRCAPSPITLANVTVAYDRQPAVHHVSGTFRPGSLTAIVGPNGAGKTTLVKAITGAARVDEGRIDRGGLAPSDIAYLPQQAVLDRSFPISCLDVVLMGHWRRVGLFRRIGPTLLREAEEALEAVGLGGFGDRPIATVSAGQFQRLLFARILLEDCPVVVLDEPFTAIDAKTTADLLGVVSRWHGEGRTVIAVLHDHDLVRAHFPNTLLVAREAIAWGSTPEVLTASNALRARQMAEAWAESAAVCARAA</sequence>
<dbReference type="CDD" id="cd03235">
    <property type="entry name" value="ABC_Metallic_Cations"/>
    <property type="match status" value="1"/>
</dbReference>
<dbReference type="InterPro" id="IPR017871">
    <property type="entry name" value="ABC_transporter-like_CS"/>
</dbReference>
<name>A0A975U2H3_9PROT</name>
<comment type="similarity">
    <text evidence="1">Belongs to the ABC transporter superfamily.</text>
</comment>
<evidence type="ECO:0000256" key="4">
    <source>
        <dbReference type="ARBA" id="ARBA00022840"/>
    </source>
</evidence>
<keyword evidence="5" id="KW-0406">Ion transport</keyword>
<protein>
    <submittedName>
        <fullName evidence="7">Metal ABC transporter ATP-binding protein</fullName>
    </submittedName>
</protein>
<keyword evidence="4 7" id="KW-0067">ATP-binding</keyword>
<dbReference type="AlphaFoldDB" id="A0A975U2H3"/>
<evidence type="ECO:0000313" key="7">
    <source>
        <dbReference type="EMBL" id="QXM24553.1"/>
    </source>
</evidence>
<dbReference type="KEGG" id="elio:KO353_15145"/>
<proteinExistence type="inferred from homology"/>
<reference evidence="7" key="1">
    <citation type="submission" date="2021-06" db="EMBL/GenBank/DDBJ databases">
        <title>Elioraea tepida, sp. nov., a moderately thermophilic aerobic anoxygenic phototrophic bacterium isolated from an alkaline siliceous hot spring mat community in Yellowstone National Park, WY, USA.</title>
        <authorList>
            <person name="Saini M.K."/>
            <person name="Yoshida S."/>
            <person name="Sebastian A."/>
            <person name="Hirose S."/>
            <person name="Hara E."/>
            <person name="Tamaki H."/>
            <person name="Soulier N.T."/>
            <person name="Albert I."/>
            <person name="Hanada S."/>
            <person name="Bryant D.A."/>
            <person name="Tank M."/>
        </authorList>
    </citation>
    <scope>NUCLEOTIDE SEQUENCE</scope>
    <source>
        <strain evidence="7">MS-P2</strain>
    </source>
</reference>
<dbReference type="PROSITE" id="PS50893">
    <property type="entry name" value="ABC_TRANSPORTER_2"/>
    <property type="match status" value="1"/>
</dbReference>
<organism evidence="7 8">
    <name type="scientific">Elioraea tepida</name>
    <dbReference type="NCBI Taxonomy" id="2843330"/>
    <lineage>
        <taxon>Bacteria</taxon>
        <taxon>Pseudomonadati</taxon>
        <taxon>Pseudomonadota</taxon>
        <taxon>Alphaproteobacteria</taxon>
        <taxon>Acetobacterales</taxon>
        <taxon>Elioraeaceae</taxon>
        <taxon>Elioraea</taxon>
    </lineage>
</organism>
<dbReference type="InterPro" id="IPR003439">
    <property type="entry name" value="ABC_transporter-like_ATP-bd"/>
</dbReference>
<dbReference type="GO" id="GO:0005524">
    <property type="term" value="F:ATP binding"/>
    <property type="evidence" value="ECO:0007669"/>
    <property type="project" value="UniProtKB-KW"/>
</dbReference>
<dbReference type="PANTHER" id="PTHR42734:SF5">
    <property type="entry name" value="IRON TRANSPORT SYSTEM ATP-BINDING PROTEIN HI_0361-RELATED"/>
    <property type="match status" value="1"/>
</dbReference>
<accession>A0A975U2H3</accession>
<evidence type="ECO:0000256" key="2">
    <source>
        <dbReference type="ARBA" id="ARBA00022448"/>
    </source>
</evidence>
<feature type="domain" description="ABC transporter" evidence="6">
    <location>
        <begin position="8"/>
        <end position="236"/>
    </location>
</feature>
<keyword evidence="8" id="KW-1185">Reference proteome</keyword>
<dbReference type="PANTHER" id="PTHR42734">
    <property type="entry name" value="METAL TRANSPORT SYSTEM ATP-BINDING PROTEIN TM_0124-RELATED"/>
    <property type="match status" value="1"/>
</dbReference>
<dbReference type="EMBL" id="CP076448">
    <property type="protein sequence ID" value="QXM24553.1"/>
    <property type="molecule type" value="Genomic_DNA"/>
</dbReference>
<gene>
    <name evidence="7" type="ORF">KO353_15145</name>
</gene>
<keyword evidence="3" id="KW-0547">Nucleotide-binding</keyword>
<dbReference type="GO" id="GO:0016887">
    <property type="term" value="F:ATP hydrolysis activity"/>
    <property type="evidence" value="ECO:0007669"/>
    <property type="project" value="InterPro"/>
</dbReference>
<dbReference type="Proteomes" id="UP000694001">
    <property type="component" value="Chromosome"/>
</dbReference>
<dbReference type="InterPro" id="IPR050153">
    <property type="entry name" value="Metal_Ion_Import_ABC"/>
</dbReference>
<evidence type="ECO:0000256" key="1">
    <source>
        <dbReference type="ARBA" id="ARBA00005417"/>
    </source>
</evidence>
<dbReference type="PROSITE" id="PS00211">
    <property type="entry name" value="ABC_TRANSPORTER_1"/>
    <property type="match status" value="1"/>
</dbReference>
<dbReference type="GO" id="GO:0006811">
    <property type="term" value="P:monoatomic ion transport"/>
    <property type="evidence" value="ECO:0007669"/>
    <property type="project" value="UniProtKB-KW"/>
</dbReference>
<evidence type="ECO:0000313" key="8">
    <source>
        <dbReference type="Proteomes" id="UP000694001"/>
    </source>
</evidence>
<dbReference type="InterPro" id="IPR003593">
    <property type="entry name" value="AAA+_ATPase"/>
</dbReference>
<keyword evidence="2" id="KW-0813">Transport</keyword>
<evidence type="ECO:0000256" key="3">
    <source>
        <dbReference type="ARBA" id="ARBA00022741"/>
    </source>
</evidence>
<dbReference type="SMART" id="SM00382">
    <property type="entry name" value="AAA"/>
    <property type="match status" value="1"/>
</dbReference>
<dbReference type="RefSeq" id="WP_218285610.1">
    <property type="nucleotide sequence ID" value="NZ_CP076448.1"/>
</dbReference>
<evidence type="ECO:0000256" key="5">
    <source>
        <dbReference type="ARBA" id="ARBA00023065"/>
    </source>
</evidence>
<evidence type="ECO:0000259" key="6">
    <source>
        <dbReference type="PROSITE" id="PS50893"/>
    </source>
</evidence>